<dbReference type="Gene3D" id="3.20.20.70">
    <property type="entry name" value="Aldolase class I"/>
    <property type="match status" value="1"/>
</dbReference>
<keyword evidence="2" id="KW-0479">Metal-binding</keyword>
<reference evidence="6" key="1">
    <citation type="submission" date="2018-05" db="EMBL/GenBank/DDBJ databases">
        <authorList>
            <person name="Lanie J.A."/>
            <person name="Ng W.-L."/>
            <person name="Kazmierczak K.M."/>
            <person name="Andrzejewski T.M."/>
            <person name="Davidsen T.M."/>
            <person name="Wayne K.J."/>
            <person name="Tettelin H."/>
            <person name="Glass J.I."/>
            <person name="Rusch D."/>
            <person name="Podicherti R."/>
            <person name="Tsui H.-C.T."/>
            <person name="Winkler M.E."/>
        </authorList>
    </citation>
    <scope>NUCLEOTIDE SEQUENCE</scope>
</reference>
<dbReference type="PROSITE" id="PS51918">
    <property type="entry name" value="RADICAL_SAM"/>
    <property type="match status" value="1"/>
</dbReference>
<dbReference type="PANTHER" id="PTHR11228:SF7">
    <property type="entry name" value="PQQA PEPTIDE CYCLASE"/>
    <property type="match status" value="1"/>
</dbReference>
<dbReference type="PANTHER" id="PTHR11228">
    <property type="entry name" value="RADICAL SAM DOMAIN PROTEIN"/>
    <property type="match status" value="1"/>
</dbReference>
<evidence type="ECO:0000256" key="3">
    <source>
        <dbReference type="ARBA" id="ARBA00023004"/>
    </source>
</evidence>
<organism evidence="6">
    <name type="scientific">marine metagenome</name>
    <dbReference type="NCBI Taxonomy" id="408172"/>
    <lineage>
        <taxon>unclassified sequences</taxon>
        <taxon>metagenomes</taxon>
        <taxon>ecological metagenomes</taxon>
    </lineage>
</organism>
<evidence type="ECO:0000256" key="4">
    <source>
        <dbReference type="ARBA" id="ARBA00023014"/>
    </source>
</evidence>
<dbReference type="SFLD" id="SFLDS00029">
    <property type="entry name" value="Radical_SAM"/>
    <property type="match status" value="1"/>
</dbReference>
<accession>A0A382V4M0</accession>
<gene>
    <name evidence="6" type="ORF">METZ01_LOCUS394244</name>
</gene>
<dbReference type="EMBL" id="UINC01149116">
    <property type="protein sequence ID" value="SVD41390.1"/>
    <property type="molecule type" value="Genomic_DNA"/>
</dbReference>
<dbReference type="GO" id="GO:0051536">
    <property type="term" value="F:iron-sulfur cluster binding"/>
    <property type="evidence" value="ECO:0007669"/>
    <property type="project" value="UniProtKB-KW"/>
</dbReference>
<evidence type="ECO:0000256" key="1">
    <source>
        <dbReference type="ARBA" id="ARBA00022691"/>
    </source>
</evidence>
<dbReference type="InterPro" id="IPR013785">
    <property type="entry name" value="Aldolase_TIM"/>
</dbReference>
<dbReference type="GO" id="GO:0046872">
    <property type="term" value="F:metal ion binding"/>
    <property type="evidence" value="ECO:0007669"/>
    <property type="project" value="UniProtKB-KW"/>
</dbReference>
<evidence type="ECO:0000256" key="2">
    <source>
        <dbReference type="ARBA" id="ARBA00022723"/>
    </source>
</evidence>
<name>A0A382V4M0_9ZZZZ</name>
<protein>
    <recommendedName>
        <fullName evidence="5">Radical SAM core domain-containing protein</fullName>
    </recommendedName>
</protein>
<dbReference type="GO" id="GO:0003824">
    <property type="term" value="F:catalytic activity"/>
    <property type="evidence" value="ECO:0007669"/>
    <property type="project" value="InterPro"/>
</dbReference>
<dbReference type="SUPFAM" id="SSF102114">
    <property type="entry name" value="Radical SAM enzymes"/>
    <property type="match status" value="1"/>
</dbReference>
<dbReference type="SFLD" id="SFLDG01067">
    <property type="entry name" value="SPASM/twitch_domain_containing"/>
    <property type="match status" value="1"/>
</dbReference>
<dbReference type="InterPro" id="IPR050377">
    <property type="entry name" value="Radical_SAM_PqqE_MftC-like"/>
</dbReference>
<dbReference type="CDD" id="cd01335">
    <property type="entry name" value="Radical_SAM"/>
    <property type="match status" value="1"/>
</dbReference>
<evidence type="ECO:0000313" key="6">
    <source>
        <dbReference type="EMBL" id="SVD41390.1"/>
    </source>
</evidence>
<keyword evidence="1" id="KW-0949">S-adenosyl-L-methionine</keyword>
<feature type="non-terminal residue" evidence="6">
    <location>
        <position position="223"/>
    </location>
</feature>
<feature type="domain" description="Radical SAM core" evidence="5">
    <location>
        <begin position="10"/>
        <end position="223"/>
    </location>
</feature>
<dbReference type="InterPro" id="IPR058240">
    <property type="entry name" value="rSAM_sf"/>
</dbReference>
<dbReference type="AlphaFoldDB" id="A0A382V4M0"/>
<dbReference type="Pfam" id="PF04055">
    <property type="entry name" value="Radical_SAM"/>
    <property type="match status" value="1"/>
</dbReference>
<evidence type="ECO:0000259" key="5">
    <source>
        <dbReference type="PROSITE" id="PS51918"/>
    </source>
</evidence>
<proteinExistence type="predicted"/>
<keyword evidence="4" id="KW-0411">Iron-sulfur</keyword>
<dbReference type="InterPro" id="IPR007197">
    <property type="entry name" value="rSAM"/>
</dbReference>
<keyword evidence="3" id="KW-0408">Iron</keyword>
<sequence>MINHLSKITNYYVPTFLINSIDIEPIATCNLKCGFCQVPGWDRAKTTNPMKLETFMEIIDKFRYLKYVKIQGMGEPLLNRKLHKMVEYASDKNIDTLINTNGVLLTEQLSNEYIDARLSSMCFSFDGGKKETYEIAREGAIYEKVVQNIKYLCQLRTKKESTLRIGITCLASNLDILKEVPDLINLSSEIGVDYLHIKARLKNWKQHKNNSYSFSVTCNDDYE</sequence>